<evidence type="ECO:0000259" key="1">
    <source>
        <dbReference type="Pfam" id="PF01850"/>
    </source>
</evidence>
<dbReference type="Gene3D" id="3.40.50.1010">
    <property type="entry name" value="5'-nuclease"/>
    <property type="match status" value="1"/>
</dbReference>
<feature type="domain" description="PIN" evidence="1">
    <location>
        <begin position="4"/>
        <end position="115"/>
    </location>
</feature>
<gene>
    <name evidence="2" type="ORF">BECKFW1821A_GA0114235_105714</name>
</gene>
<dbReference type="EMBL" id="CAADEW010000057">
    <property type="protein sequence ID" value="VFJ55913.1"/>
    <property type="molecule type" value="Genomic_DNA"/>
</dbReference>
<proteinExistence type="predicted"/>
<dbReference type="Pfam" id="PF01850">
    <property type="entry name" value="PIN"/>
    <property type="match status" value="1"/>
</dbReference>
<dbReference type="SUPFAM" id="SSF88723">
    <property type="entry name" value="PIN domain-like"/>
    <property type="match status" value="1"/>
</dbReference>
<dbReference type="InterPro" id="IPR029060">
    <property type="entry name" value="PIN-like_dom_sf"/>
</dbReference>
<evidence type="ECO:0000313" key="2">
    <source>
        <dbReference type="EMBL" id="VFJ55913.1"/>
    </source>
</evidence>
<dbReference type="CDD" id="cd18682">
    <property type="entry name" value="PIN_VapC-like"/>
    <property type="match status" value="1"/>
</dbReference>
<organism evidence="2">
    <name type="scientific">Candidatus Kentrum sp. FW</name>
    <dbReference type="NCBI Taxonomy" id="2126338"/>
    <lineage>
        <taxon>Bacteria</taxon>
        <taxon>Pseudomonadati</taxon>
        <taxon>Pseudomonadota</taxon>
        <taxon>Gammaproteobacteria</taxon>
        <taxon>Candidatus Kentrum</taxon>
    </lineage>
</organism>
<sequence>MSQILDASALLAFLHGESGARVVEEALDGALISAVNWAEVVQKSLERQADISWMREGFSKVGVVFEPFTPVQAEIAAHLWSRARHHGLSLADRACIALAMDRQLPILTADRVWGELALPVEIRLVG</sequence>
<name>A0A450SPU6_9GAMM</name>
<accession>A0A450SPU6</accession>
<dbReference type="AlphaFoldDB" id="A0A450SPU6"/>
<protein>
    <submittedName>
        <fullName evidence="2">PIN domain nuclease, a component of toxin-antitoxin system (PIN domain)</fullName>
    </submittedName>
</protein>
<reference evidence="2" key="1">
    <citation type="submission" date="2019-02" db="EMBL/GenBank/DDBJ databases">
        <authorList>
            <person name="Gruber-Vodicka R. H."/>
            <person name="Seah K. B. B."/>
        </authorList>
    </citation>
    <scope>NUCLEOTIDE SEQUENCE</scope>
    <source>
        <strain evidence="2">BECK_BZ15</strain>
    </source>
</reference>
<dbReference type="InterPro" id="IPR002716">
    <property type="entry name" value="PIN_dom"/>
</dbReference>